<evidence type="ECO:0000313" key="3">
    <source>
        <dbReference type="Proteomes" id="UP001321741"/>
    </source>
</evidence>
<dbReference type="InterPro" id="IPR023130">
    <property type="entry name" value="Ta0600-like_sf"/>
</dbReference>
<name>A0ABN6SIZ7_9LACO</name>
<evidence type="ECO:0000313" key="2">
    <source>
        <dbReference type="EMBL" id="BDR60140.1"/>
    </source>
</evidence>
<sequence>MQAFFIGSSAQKRDLLNKEVYQELEQFYCSFFSNIYNELNIAKYKHIRDAIGLVMRKFDACDHPLAYTGKLVMYIQGQLALNHLQLTKQQRQLLHKLADQTKNINLNFVYSGPLTDAHQFSSI</sequence>
<gene>
    <name evidence="2" type="ORF">KIM322_04010</name>
</gene>
<evidence type="ECO:0000256" key="1">
    <source>
        <dbReference type="ARBA" id="ARBA00023025"/>
    </source>
</evidence>
<dbReference type="SUPFAM" id="SSF109797">
    <property type="entry name" value="Bacteriocin immunity protein-like"/>
    <property type="match status" value="1"/>
</dbReference>
<dbReference type="EMBL" id="AP026803">
    <property type="protein sequence ID" value="BDR60140.1"/>
    <property type="molecule type" value="Genomic_DNA"/>
</dbReference>
<dbReference type="Pfam" id="PF08951">
    <property type="entry name" value="EntA_Immun"/>
    <property type="match status" value="1"/>
</dbReference>
<protein>
    <submittedName>
        <fullName evidence="2">Bacteriocin immunity protein</fullName>
    </submittedName>
</protein>
<proteinExistence type="predicted"/>
<reference evidence="2 3" key="1">
    <citation type="journal article" date="2023" name="Microbiol. Spectr.">
        <title>Symbiosis of Carpenter Bees with Uncharacterized Lactic Acid Bacteria Showing NAD Auxotrophy.</title>
        <authorList>
            <person name="Kawasaki S."/>
            <person name="Ozawa K."/>
            <person name="Mori T."/>
            <person name="Yamamoto A."/>
            <person name="Ito M."/>
            <person name="Ohkuma M."/>
            <person name="Sakamoto M."/>
            <person name="Matsutani M."/>
        </authorList>
    </citation>
    <scope>NUCLEOTIDE SEQUENCE [LARGE SCALE GENOMIC DNA]</scope>
    <source>
        <strain evidence="2 3">Kim32-2</strain>
    </source>
</reference>
<dbReference type="InterPro" id="IPR015046">
    <property type="entry name" value="LciA_Immunity-like"/>
</dbReference>
<dbReference type="RefSeq" id="WP_317637855.1">
    <property type="nucleotide sequence ID" value="NZ_AP026803.1"/>
</dbReference>
<keyword evidence="1" id="KW-0079">Bacteriocin immunity</keyword>
<dbReference type="Proteomes" id="UP001321741">
    <property type="component" value="Chromosome"/>
</dbReference>
<keyword evidence="3" id="KW-1185">Reference proteome</keyword>
<organism evidence="2 3">
    <name type="scientific">Lactobacillus xylocopicola</name>
    <dbReference type="NCBI Taxonomy" id="2976676"/>
    <lineage>
        <taxon>Bacteria</taxon>
        <taxon>Bacillati</taxon>
        <taxon>Bacillota</taxon>
        <taxon>Bacilli</taxon>
        <taxon>Lactobacillales</taxon>
        <taxon>Lactobacillaceae</taxon>
        <taxon>Lactobacillus</taxon>
    </lineage>
</organism>
<accession>A0ABN6SIZ7</accession>
<dbReference type="Gene3D" id="1.20.1440.50">
    <property type="entry name" value="Ta0600-like"/>
    <property type="match status" value="1"/>
</dbReference>